<protein>
    <submittedName>
        <fullName evidence="1">Uncharacterized protein</fullName>
    </submittedName>
</protein>
<dbReference type="AlphaFoldDB" id="A0AAE1EHB2"/>
<evidence type="ECO:0000313" key="1">
    <source>
        <dbReference type="EMBL" id="KAK3852327.1"/>
    </source>
</evidence>
<keyword evidence="2" id="KW-1185">Reference proteome</keyword>
<dbReference type="EMBL" id="JAWQEG010007475">
    <property type="protein sequence ID" value="KAK3852327.1"/>
    <property type="molecule type" value="Genomic_DNA"/>
</dbReference>
<comment type="caution">
    <text evidence="1">The sequence shown here is derived from an EMBL/GenBank/DDBJ whole genome shotgun (WGS) entry which is preliminary data.</text>
</comment>
<proteinExistence type="predicted"/>
<gene>
    <name evidence="1" type="ORF">Pcinc_041080</name>
</gene>
<organism evidence="1 2">
    <name type="scientific">Petrolisthes cinctipes</name>
    <name type="common">Flat porcelain crab</name>
    <dbReference type="NCBI Taxonomy" id="88211"/>
    <lineage>
        <taxon>Eukaryota</taxon>
        <taxon>Metazoa</taxon>
        <taxon>Ecdysozoa</taxon>
        <taxon>Arthropoda</taxon>
        <taxon>Crustacea</taxon>
        <taxon>Multicrustacea</taxon>
        <taxon>Malacostraca</taxon>
        <taxon>Eumalacostraca</taxon>
        <taxon>Eucarida</taxon>
        <taxon>Decapoda</taxon>
        <taxon>Pleocyemata</taxon>
        <taxon>Anomura</taxon>
        <taxon>Galatheoidea</taxon>
        <taxon>Porcellanidae</taxon>
        <taxon>Petrolisthes</taxon>
    </lineage>
</organism>
<name>A0AAE1EHB2_PETCI</name>
<accession>A0AAE1EHB2</accession>
<evidence type="ECO:0000313" key="2">
    <source>
        <dbReference type="Proteomes" id="UP001286313"/>
    </source>
</evidence>
<sequence length="205" mass="19167">MAATLGGGGKTAAVMGGGLQNTQAGAVVSPTGNQQGNQHPGIALSQHGFGASLPIGGQVGAGGGAVGGAAGVGMAGGAGGVGMAGGAGGVGAVGGAAGVGAVGGAAGVGMGGFGGMGAAGGLAALFPGMTPARNYGPKVYGTGVNNFFATAPEPRLINQAVTLVNTLLPTHLVRLDQNGEVFITDRFGMEVDPAEATGFEFEFGV</sequence>
<dbReference type="Proteomes" id="UP001286313">
    <property type="component" value="Unassembled WGS sequence"/>
</dbReference>
<reference evidence="1" key="1">
    <citation type="submission" date="2023-10" db="EMBL/GenBank/DDBJ databases">
        <title>Genome assemblies of two species of porcelain crab, Petrolisthes cinctipes and Petrolisthes manimaculis (Anomura: Porcellanidae).</title>
        <authorList>
            <person name="Angst P."/>
        </authorList>
    </citation>
    <scope>NUCLEOTIDE SEQUENCE</scope>
    <source>
        <strain evidence="1">PB745_01</strain>
        <tissue evidence="1">Gill</tissue>
    </source>
</reference>